<comment type="caution">
    <text evidence="9">The sequence shown here is derived from an EMBL/GenBank/DDBJ whole genome shotgun (WGS) entry which is preliminary data.</text>
</comment>
<evidence type="ECO:0000256" key="3">
    <source>
        <dbReference type="ARBA" id="ARBA00011019"/>
    </source>
</evidence>
<dbReference type="GO" id="GO:0007052">
    <property type="term" value="P:mitotic spindle organization"/>
    <property type="evidence" value="ECO:0007669"/>
    <property type="project" value="TreeGrafter"/>
</dbReference>
<evidence type="ECO:0000256" key="7">
    <source>
        <dbReference type="RuleBase" id="RU361210"/>
    </source>
</evidence>
<evidence type="ECO:0000256" key="4">
    <source>
        <dbReference type="ARBA" id="ARBA00022490"/>
    </source>
</evidence>
<evidence type="ECO:0000256" key="6">
    <source>
        <dbReference type="ARBA" id="ARBA00023235"/>
    </source>
</evidence>
<comment type="subcellular location">
    <subcellularLocation>
        <location evidence="2 7">Cytoplasm</location>
    </subcellularLocation>
</comment>
<sequence length="465" mass="48707">MQRPASHAHGAEGDLSPGFPTSAPYHTKDTLSPTAAPWASSVPHGAVPAALSPTKGAAAAVPPPDASIATATAAATITTTTTDGFALPRPVGGGGFATFGDIGAGAGATFSLSAMGGAGGGFPAPGAAAAAVAAAHAAGPQRRAPEAVIQTAPRMPAAAAPPAVPSQPARKRIGSAEDLKRFLEGQSVKDFMAFILSINEAVTGKKCNDAAYVPSPALHRMCALLSELSALVDEVPPEQQSLRYGNPAFRTWSARLAERAAPLLESVLGSEAAAAAPAVAELVPYLLDSFGNATRIDYGTGHETQFCALLYCLAKLGVFGEADRQGLGLVVFKQYLELMHKIQTTYWLEPAGSHGVWGLDDYQFLPFIWGSAQLIAHPVIKPKSIHNPDILEAYADTYLYLNCVKFVKQVKKGPLGETSPMLNDISCVPTWAKVNSGMIKMYQVEVLSKFPIMQHFMFGSLLPFE</sequence>
<feature type="region of interest" description="Disordered" evidence="8">
    <location>
        <begin position="1"/>
        <end position="38"/>
    </location>
</feature>
<dbReference type="GO" id="GO:0005737">
    <property type="term" value="C:cytoplasm"/>
    <property type="evidence" value="ECO:0007669"/>
    <property type="project" value="UniProtKB-SubCell"/>
</dbReference>
<dbReference type="FunFam" id="1.20.120.1150:FF:000002">
    <property type="entry name" value="Serine/threonine-protein phosphatase 2A activator"/>
    <property type="match status" value="1"/>
</dbReference>
<gene>
    <name evidence="9" type="primary">PLEST004233</name>
    <name evidence="9" type="ORF">PLESTB_000206100</name>
</gene>
<dbReference type="AlphaFoldDB" id="A0A9W6EY22"/>
<dbReference type="PANTHER" id="PTHR10012:SF0">
    <property type="entry name" value="SERINE_THREONINE-PROTEIN PHOSPHATASE 2A ACTIVATOR"/>
    <property type="match status" value="1"/>
</dbReference>
<dbReference type="GO" id="GO:0003755">
    <property type="term" value="F:peptidyl-prolyl cis-trans isomerase activity"/>
    <property type="evidence" value="ECO:0007669"/>
    <property type="project" value="UniProtKB-KW"/>
</dbReference>
<proteinExistence type="inferred from homology"/>
<evidence type="ECO:0000313" key="10">
    <source>
        <dbReference type="Proteomes" id="UP001165080"/>
    </source>
</evidence>
<dbReference type="Proteomes" id="UP001165080">
    <property type="component" value="Unassembled WGS sequence"/>
</dbReference>
<keyword evidence="4 7" id="KW-0963">Cytoplasm</keyword>
<dbReference type="GO" id="GO:0008160">
    <property type="term" value="F:protein tyrosine phosphatase activator activity"/>
    <property type="evidence" value="ECO:0007669"/>
    <property type="project" value="TreeGrafter"/>
</dbReference>
<dbReference type="SUPFAM" id="SSF140984">
    <property type="entry name" value="PTPA-like"/>
    <property type="match status" value="1"/>
</dbReference>
<evidence type="ECO:0000256" key="8">
    <source>
        <dbReference type="SAM" id="MobiDB-lite"/>
    </source>
</evidence>
<organism evidence="9 10">
    <name type="scientific">Pleodorina starrii</name>
    <dbReference type="NCBI Taxonomy" id="330485"/>
    <lineage>
        <taxon>Eukaryota</taxon>
        <taxon>Viridiplantae</taxon>
        <taxon>Chlorophyta</taxon>
        <taxon>core chlorophytes</taxon>
        <taxon>Chlorophyceae</taxon>
        <taxon>CS clade</taxon>
        <taxon>Chlamydomonadales</taxon>
        <taxon>Volvocaceae</taxon>
        <taxon>Pleodorina</taxon>
    </lineage>
</organism>
<comment type="function">
    <text evidence="7">PPIases accelerate the folding of proteins. It catalyzes the cis-trans isomerization of proline imidic peptide bonds in oligopeptides.</text>
</comment>
<evidence type="ECO:0000256" key="2">
    <source>
        <dbReference type="ARBA" id="ARBA00004496"/>
    </source>
</evidence>
<name>A0A9W6EY22_9CHLO</name>
<dbReference type="EC" id="5.2.1.8" evidence="7"/>
<evidence type="ECO:0000256" key="1">
    <source>
        <dbReference type="ARBA" id="ARBA00000971"/>
    </source>
</evidence>
<comment type="catalytic activity">
    <reaction evidence="1 7">
        <text>[protein]-peptidylproline (omega=180) = [protein]-peptidylproline (omega=0)</text>
        <dbReference type="Rhea" id="RHEA:16237"/>
        <dbReference type="Rhea" id="RHEA-COMP:10747"/>
        <dbReference type="Rhea" id="RHEA-COMP:10748"/>
        <dbReference type="ChEBI" id="CHEBI:83833"/>
        <dbReference type="ChEBI" id="CHEBI:83834"/>
        <dbReference type="EC" id="5.2.1.8"/>
    </reaction>
</comment>
<dbReference type="Gene3D" id="1.20.120.1150">
    <property type="match status" value="1"/>
</dbReference>
<dbReference type="EMBL" id="BRXU01000002">
    <property type="protein sequence ID" value="GLC49317.1"/>
    <property type="molecule type" value="Genomic_DNA"/>
</dbReference>
<dbReference type="Pfam" id="PF03095">
    <property type="entry name" value="PTPA"/>
    <property type="match status" value="1"/>
</dbReference>
<dbReference type="InterPro" id="IPR037218">
    <property type="entry name" value="PTPA_sf"/>
</dbReference>
<evidence type="ECO:0000313" key="9">
    <source>
        <dbReference type="EMBL" id="GLC49317.1"/>
    </source>
</evidence>
<dbReference type="PANTHER" id="PTHR10012">
    <property type="entry name" value="SERINE/THREONINE-PROTEIN PHOSPHATASE 2A REGULATORY SUBUNIT B"/>
    <property type="match status" value="1"/>
</dbReference>
<keyword evidence="5 7" id="KW-0697">Rotamase</keyword>
<dbReference type="CDD" id="cd04087">
    <property type="entry name" value="PTPA"/>
    <property type="match status" value="1"/>
</dbReference>
<protein>
    <recommendedName>
        <fullName evidence="7">Serine/threonine-protein phosphatase 2A activator</fullName>
        <ecNumber evidence="7">5.2.1.8</ecNumber>
    </recommendedName>
    <alternativeName>
        <fullName evidence="7">Phosphotyrosyl phosphatase activator</fullName>
    </alternativeName>
</protein>
<accession>A0A9W6EY22</accession>
<comment type="similarity">
    <text evidence="3 7">Belongs to the PTPA-type PPIase family.</text>
</comment>
<evidence type="ECO:0000256" key="5">
    <source>
        <dbReference type="ARBA" id="ARBA00023110"/>
    </source>
</evidence>
<dbReference type="GO" id="GO:0005634">
    <property type="term" value="C:nucleus"/>
    <property type="evidence" value="ECO:0007669"/>
    <property type="project" value="TreeGrafter"/>
</dbReference>
<dbReference type="OrthoDB" id="16120at2759"/>
<keyword evidence="6 7" id="KW-0413">Isomerase</keyword>
<dbReference type="InterPro" id="IPR043170">
    <property type="entry name" value="PTPA_C_lid"/>
</dbReference>
<dbReference type="GO" id="GO:0000159">
    <property type="term" value="C:protein phosphatase type 2A complex"/>
    <property type="evidence" value="ECO:0007669"/>
    <property type="project" value="TreeGrafter"/>
</dbReference>
<keyword evidence="10" id="KW-1185">Reference proteome</keyword>
<reference evidence="9 10" key="1">
    <citation type="journal article" date="2023" name="Commun. Biol.">
        <title>Reorganization of the ancestral sex-determining regions during the evolution of trioecy in Pleodorina starrii.</title>
        <authorList>
            <person name="Takahashi K."/>
            <person name="Suzuki S."/>
            <person name="Kawai-Toyooka H."/>
            <person name="Yamamoto K."/>
            <person name="Hamaji T."/>
            <person name="Ootsuki R."/>
            <person name="Yamaguchi H."/>
            <person name="Kawachi M."/>
            <person name="Higashiyama T."/>
            <person name="Nozaki H."/>
        </authorList>
    </citation>
    <scope>NUCLEOTIDE SEQUENCE [LARGE SCALE GENOMIC DNA]</scope>
    <source>
        <strain evidence="9 10">NIES-4479</strain>
    </source>
</reference>
<dbReference type="InterPro" id="IPR004327">
    <property type="entry name" value="Phstyr_phstse_ac"/>
</dbReference>